<keyword evidence="3" id="KW-1185">Reference proteome</keyword>
<dbReference type="AlphaFoldDB" id="A0A0J7KJG9"/>
<feature type="compositionally biased region" description="Basic and acidic residues" evidence="1">
    <location>
        <begin position="86"/>
        <end position="99"/>
    </location>
</feature>
<evidence type="ECO:0000313" key="3">
    <source>
        <dbReference type="Proteomes" id="UP000036403"/>
    </source>
</evidence>
<dbReference type="Proteomes" id="UP000036403">
    <property type="component" value="Unassembled WGS sequence"/>
</dbReference>
<name>A0A0J7KJG9_LASNI</name>
<comment type="caution">
    <text evidence="2">The sequence shown here is derived from an EMBL/GenBank/DDBJ whole genome shotgun (WGS) entry which is preliminary data.</text>
</comment>
<feature type="region of interest" description="Disordered" evidence="1">
    <location>
        <begin position="126"/>
        <end position="146"/>
    </location>
</feature>
<sequence>HTAEISSVDSNVVAVVGQTEGSAETPVDLLGSPSILGTAPPIFDVVMEDEPICGTKRKALSSPDNDGDKDSVIGVGGQASRARKTRILDDNSDDATKGDEQCALDNRVRTLSNAFLDKPMSLRSRKVCVEDNEKPSSSQMNKDAENIMDPIVIDNSSGDEFAVPQKVKKLTKKKTKVKKEKPIRKAYSS</sequence>
<feature type="non-terminal residue" evidence="2">
    <location>
        <position position="1"/>
    </location>
</feature>
<proteinExistence type="predicted"/>
<feature type="region of interest" description="Disordered" evidence="1">
    <location>
        <begin position="56"/>
        <end position="99"/>
    </location>
</feature>
<evidence type="ECO:0000256" key="1">
    <source>
        <dbReference type="SAM" id="MobiDB-lite"/>
    </source>
</evidence>
<protein>
    <submittedName>
        <fullName evidence="2">4-diphosphocytidyl-2-methyl-d-erythritol synthase</fullName>
    </submittedName>
</protein>
<organism evidence="2 3">
    <name type="scientific">Lasius niger</name>
    <name type="common">Black garden ant</name>
    <dbReference type="NCBI Taxonomy" id="67767"/>
    <lineage>
        <taxon>Eukaryota</taxon>
        <taxon>Metazoa</taxon>
        <taxon>Ecdysozoa</taxon>
        <taxon>Arthropoda</taxon>
        <taxon>Hexapoda</taxon>
        <taxon>Insecta</taxon>
        <taxon>Pterygota</taxon>
        <taxon>Neoptera</taxon>
        <taxon>Endopterygota</taxon>
        <taxon>Hymenoptera</taxon>
        <taxon>Apocrita</taxon>
        <taxon>Aculeata</taxon>
        <taxon>Formicoidea</taxon>
        <taxon>Formicidae</taxon>
        <taxon>Formicinae</taxon>
        <taxon>Lasius</taxon>
        <taxon>Lasius</taxon>
    </lineage>
</organism>
<accession>A0A0J7KJG9</accession>
<dbReference type="PaxDb" id="67767-A0A0J7KJG9"/>
<dbReference type="EMBL" id="LBMM01006662">
    <property type="protein sequence ID" value="KMQ90412.1"/>
    <property type="molecule type" value="Genomic_DNA"/>
</dbReference>
<reference evidence="2 3" key="1">
    <citation type="submission" date="2015-04" db="EMBL/GenBank/DDBJ databases">
        <title>Lasius niger genome sequencing.</title>
        <authorList>
            <person name="Konorov E.A."/>
            <person name="Nikitin M.A."/>
            <person name="Kirill M.V."/>
            <person name="Chang P."/>
        </authorList>
    </citation>
    <scope>NUCLEOTIDE SEQUENCE [LARGE SCALE GENOMIC DNA]</scope>
    <source>
        <tissue evidence="2">Whole</tissue>
    </source>
</reference>
<gene>
    <name evidence="2" type="ORF">RF55_9837</name>
</gene>
<evidence type="ECO:0000313" key="2">
    <source>
        <dbReference type="EMBL" id="KMQ90412.1"/>
    </source>
</evidence>